<dbReference type="OrthoDB" id="8180611at2759"/>
<sequence length="316" mass="37228">SISHYLIMRCLLLLGLLLPTVLGNRSELRPALERVFSRQKRFVLFPKGSNLKFTGSISKGLLSKFPKGINMNIEQAVYYPVPSSREDVYPKRFRPRTTTTPQPLTTTEPLFVWIPGTDWRFKATPVKKPMPLRLHAQQRIDYRPSKQQQQKWASYGQRYGNWTSKQKYAQRWQKWSTPAPKWQQQHNKRWYRAADATDYAASNDEDLEHLRQTPHYHGYRDRRQLFEHWSAFSKLLGFDTKSCILRAICDSKRLLLPPGYSMLQDILRLIFTLPTVSGVQDDYSRLMHMSPEQCDQRFRQQCKLDLLAWLLLGQSH</sequence>
<accession>A0A0M5JCV3</accession>
<reference evidence="2 3" key="1">
    <citation type="submission" date="2015-08" db="EMBL/GenBank/DDBJ databases">
        <title>Ancestral chromatin configuration constrains chromatin evolution on differentiating sex chromosomes in Drosophila.</title>
        <authorList>
            <person name="Zhou Q."/>
            <person name="Bachtrog D."/>
        </authorList>
    </citation>
    <scope>NUCLEOTIDE SEQUENCE [LARGE SCALE GENOMIC DNA]</scope>
    <source>
        <tissue evidence="2">Whole larvae</tissue>
    </source>
</reference>
<feature type="chain" id="PRO_5005803839" evidence="1">
    <location>
        <begin position="24"/>
        <end position="316"/>
    </location>
</feature>
<organism evidence="2 3">
    <name type="scientific">Drosophila busckii</name>
    <name type="common">Fruit fly</name>
    <dbReference type="NCBI Taxonomy" id="30019"/>
    <lineage>
        <taxon>Eukaryota</taxon>
        <taxon>Metazoa</taxon>
        <taxon>Ecdysozoa</taxon>
        <taxon>Arthropoda</taxon>
        <taxon>Hexapoda</taxon>
        <taxon>Insecta</taxon>
        <taxon>Pterygota</taxon>
        <taxon>Neoptera</taxon>
        <taxon>Endopterygota</taxon>
        <taxon>Diptera</taxon>
        <taxon>Brachycera</taxon>
        <taxon>Muscomorpha</taxon>
        <taxon>Ephydroidea</taxon>
        <taxon>Drosophilidae</taxon>
        <taxon>Drosophila</taxon>
    </lineage>
</organism>
<evidence type="ECO:0000256" key="1">
    <source>
        <dbReference type="SAM" id="SignalP"/>
    </source>
</evidence>
<evidence type="ECO:0000313" key="3">
    <source>
        <dbReference type="Proteomes" id="UP000494163"/>
    </source>
</evidence>
<keyword evidence="3" id="KW-1185">Reference proteome</keyword>
<name>A0A0M5JCV3_DROBS</name>
<evidence type="ECO:0000313" key="2">
    <source>
        <dbReference type="EMBL" id="ALC47294.1"/>
    </source>
</evidence>
<keyword evidence="1" id="KW-0732">Signal</keyword>
<dbReference type="AlphaFoldDB" id="A0A0M5JCV3"/>
<proteinExistence type="predicted"/>
<dbReference type="Proteomes" id="UP000494163">
    <property type="component" value="Chromosome 3R"/>
</dbReference>
<gene>
    <name evidence="2" type="ORF">Dbus_chr3Rg2044</name>
</gene>
<feature type="signal peptide" evidence="1">
    <location>
        <begin position="1"/>
        <end position="23"/>
    </location>
</feature>
<dbReference type="SMART" id="SM00718">
    <property type="entry name" value="DM4_12"/>
    <property type="match status" value="1"/>
</dbReference>
<dbReference type="EMBL" id="CP012526">
    <property type="protein sequence ID" value="ALC47294.1"/>
    <property type="molecule type" value="Genomic_DNA"/>
</dbReference>
<dbReference type="PANTHER" id="PTHR21253">
    <property type="entry name" value="F-BOX ONLY PROTEIN 11-RELATED"/>
    <property type="match status" value="1"/>
</dbReference>
<dbReference type="OMA" id="NRTELNH"/>
<dbReference type="PANTHER" id="PTHR21253:SF0">
    <property type="entry name" value="F-BOX ONLY PROTEIN 11-RELATED"/>
    <property type="match status" value="1"/>
</dbReference>
<dbReference type="InterPro" id="IPR006631">
    <property type="entry name" value="DM4_12"/>
</dbReference>
<protein>
    <submittedName>
        <fullName evidence="2">CG13614</fullName>
    </submittedName>
</protein>
<feature type="non-terminal residue" evidence="2">
    <location>
        <position position="1"/>
    </location>
</feature>
<dbReference type="Pfam" id="PF07841">
    <property type="entry name" value="DM4_12"/>
    <property type="match status" value="1"/>
</dbReference>